<proteinExistence type="predicted"/>
<name>A0A518HQV5_9BACT</name>
<dbReference type="AlphaFoldDB" id="A0A518HQV5"/>
<reference evidence="2 3" key="1">
    <citation type="submission" date="2019-03" db="EMBL/GenBank/DDBJ databases">
        <title>Deep-cultivation of Planctomycetes and their phenomic and genomic characterization uncovers novel biology.</title>
        <authorList>
            <person name="Wiegand S."/>
            <person name="Jogler M."/>
            <person name="Boedeker C."/>
            <person name="Pinto D."/>
            <person name="Vollmers J."/>
            <person name="Rivas-Marin E."/>
            <person name="Kohn T."/>
            <person name="Peeters S.H."/>
            <person name="Heuer A."/>
            <person name="Rast P."/>
            <person name="Oberbeckmann S."/>
            <person name="Bunk B."/>
            <person name="Jeske O."/>
            <person name="Meyerdierks A."/>
            <person name="Storesund J.E."/>
            <person name="Kallscheuer N."/>
            <person name="Luecker S."/>
            <person name="Lage O.M."/>
            <person name="Pohl T."/>
            <person name="Merkel B.J."/>
            <person name="Hornburger P."/>
            <person name="Mueller R.-W."/>
            <person name="Bruemmer F."/>
            <person name="Labrenz M."/>
            <person name="Spormann A.M."/>
            <person name="Op den Camp H."/>
            <person name="Overmann J."/>
            <person name="Amann R."/>
            <person name="Jetten M.S.M."/>
            <person name="Mascher T."/>
            <person name="Medema M.H."/>
            <person name="Devos D.P."/>
            <person name="Kaster A.-K."/>
            <person name="Ovreas L."/>
            <person name="Rohde M."/>
            <person name="Galperin M.Y."/>
            <person name="Jogler C."/>
        </authorList>
    </citation>
    <scope>NUCLEOTIDE SEQUENCE [LARGE SCALE GENOMIC DNA]</scope>
    <source>
        <strain evidence="2 3">Enr13</strain>
    </source>
</reference>
<feature type="region of interest" description="Disordered" evidence="1">
    <location>
        <begin position="1"/>
        <end position="24"/>
    </location>
</feature>
<evidence type="ECO:0000313" key="2">
    <source>
        <dbReference type="EMBL" id="QDV43232.1"/>
    </source>
</evidence>
<evidence type="ECO:0000313" key="3">
    <source>
        <dbReference type="Proteomes" id="UP000319004"/>
    </source>
</evidence>
<evidence type="ECO:0000256" key="1">
    <source>
        <dbReference type="SAM" id="MobiDB-lite"/>
    </source>
</evidence>
<dbReference type="EMBL" id="CP037423">
    <property type="protein sequence ID" value="QDV43232.1"/>
    <property type="molecule type" value="Genomic_DNA"/>
</dbReference>
<gene>
    <name evidence="2" type="ORF">Enr13x_30870</name>
</gene>
<keyword evidence="3" id="KW-1185">Reference proteome</keyword>
<accession>A0A518HQV5</accession>
<dbReference type="KEGG" id="snep:Enr13x_30870"/>
<dbReference type="Proteomes" id="UP000319004">
    <property type="component" value="Chromosome"/>
</dbReference>
<protein>
    <submittedName>
        <fullName evidence="2">Uncharacterized protein</fullName>
    </submittedName>
</protein>
<sequence>MMRTVRYGTGGFSGSSGTPGRNLKATARSCKVNVSMNSRAVGRKLQ</sequence>
<organism evidence="2 3">
    <name type="scientific">Stieleria neptunia</name>
    <dbReference type="NCBI Taxonomy" id="2527979"/>
    <lineage>
        <taxon>Bacteria</taxon>
        <taxon>Pseudomonadati</taxon>
        <taxon>Planctomycetota</taxon>
        <taxon>Planctomycetia</taxon>
        <taxon>Pirellulales</taxon>
        <taxon>Pirellulaceae</taxon>
        <taxon>Stieleria</taxon>
    </lineage>
</organism>